<keyword evidence="6" id="KW-0503">Monooxygenase</keyword>
<proteinExistence type="inferred from homology"/>
<organism evidence="8 9">
    <name type="scientific">Saccharothrix lopnurensis</name>
    <dbReference type="NCBI Taxonomy" id="1670621"/>
    <lineage>
        <taxon>Bacteria</taxon>
        <taxon>Bacillati</taxon>
        <taxon>Actinomycetota</taxon>
        <taxon>Actinomycetes</taxon>
        <taxon>Pseudonocardiales</taxon>
        <taxon>Pseudonocardiaceae</taxon>
        <taxon>Saccharothrix</taxon>
    </lineage>
</organism>
<evidence type="ECO:0000256" key="4">
    <source>
        <dbReference type="ARBA" id="ARBA00022827"/>
    </source>
</evidence>
<feature type="compositionally biased region" description="Basic and acidic residues" evidence="7">
    <location>
        <begin position="153"/>
        <end position="163"/>
    </location>
</feature>
<dbReference type="PANTHER" id="PTHR43872">
    <property type="entry name" value="MONOOXYGENASE, PUTATIVE (AFU_ORTHOLOGUE AFUA_8G02570)-RELATED"/>
    <property type="match status" value="1"/>
</dbReference>
<comment type="caution">
    <text evidence="8">The sequence shown here is derived from an EMBL/GenBank/DDBJ whole genome shotgun (WGS) entry which is preliminary data.</text>
</comment>
<evidence type="ECO:0000256" key="6">
    <source>
        <dbReference type="ARBA" id="ARBA00023033"/>
    </source>
</evidence>
<feature type="compositionally biased region" description="Basic residues" evidence="7">
    <location>
        <begin position="139"/>
        <end position="152"/>
    </location>
</feature>
<evidence type="ECO:0000313" key="9">
    <source>
        <dbReference type="Proteomes" id="UP001596220"/>
    </source>
</evidence>
<evidence type="ECO:0000256" key="5">
    <source>
        <dbReference type="ARBA" id="ARBA00023002"/>
    </source>
</evidence>
<dbReference type="InterPro" id="IPR051820">
    <property type="entry name" value="FAD-binding_MO"/>
</dbReference>
<gene>
    <name evidence="8" type="ORF">ACFP3R_27300</name>
</gene>
<comment type="similarity">
    <text evidence="2">Belongs to the FAD-binding monooxygenase family.</text>
</comment>
<dbReference type="InterPro" id="IPR020946">
    <property type="entry name" value="Flavin_mOase-like"/>
</dbReference>
<feature type="region of interest" description="Disordered" evidence="7">
    <location>
        <begin position="139"/>
        <end position="163"/>
    </location>
</feature>
<keyword evidence="9" id="KW-1185">Reference proteome</keyword>
<sequence length="177" mass="19214">MRAEWSGERRRWALDVEVAGGGGTSRCTAGFLVMCTGCFRHDRGYSPELPGVERFAGPVAHPRAWPDGLDWTGRRVVVVGSGATTVTLVPAPADRAAHVTVVQRSPGYVLALPTEDAVASALLRGLPERVAHPLIRWKNRGRPAGRPARHRGISGDDAGRRAEPRIHDRLHKRVVDA</sequence>
<dbReference type="Pfam" id="PF00743">
    <property type="entry name" value="FMO-like"/>
    <property type="match status" value="1"/>
</dbReference>
<dbReference type="InterPro" id="IPR036188">
    <property type="entry name" value="FAD/NAD-bd_sf"/>
</dbReference>
<dbReference type="EMBL" id="JBHSQO010000036">
    <property type="protein sequence ID" value="MFC6092995.1"/>
    <property type="molecule type" value="Genomic_DNA"/>
</dbReference>
<dbReference type="PANTHER" id="PTHR43872:SF1">
    <property type="entry name" value="MONOOXYGENASE, PUTATIVE (AFU_ORTHOLOGUE AFUA_8G02570)-RELATED"/>
    <property type="match status" value="1"/>
</dbReference>
<reference evidence="9" key="1">
    <citation type="journal article" date="2019" name="Int. J. Syst. Evol. Microbiol.">
        <title>The Global Catalogue of Microorganisms (GCM) 10K type strain sequencing project: providing services to taxonomists for standard genome sequencing and annotation.</title>
        <authorList>
            <consortium name="The Broad Institute Genomics Platform"/>
            <consortium name="The Broad Institute Genome Sequencing Center for Infectious Disease"/>
            <person name="Wu L."/>
            <person name="Ma J."/>
        </authorList>
    </citation>
    <scope>NUCLEOTIDE SEQUENCE [LARGE SCALE GENOMIC DNA]</scope>
    <source>
        <strain evidence="9">CGMCC 4.7246</strain>
    </source>
</reference>
<accession>A0ABW1PBJ1</accession>
<dbReference type="Proteomes" id="UP001596220">
    <property type="component" value="Unassembled WGS sequence"/>
</dbReference>
<name>A0ABW1PBJ1_9PSEU</name>
<dbReference type="SUPFAM" id="SSF51905">
    <property type="entry name" value="FAD/NAD(P)-binding domain"/>
    <property type="match status" value="1"/>
</dbReference>
<evidence type="ECO:0000313" key="8">
    <source>
        <dbReference type="EMBL" id="MFC6092995.1"/>
    </source>
</evidence>
<evidence type="ECO:0000256" key="1">
    <source>
        <dbReference type="ARBA" id="ARBA00001974"/>
    </source>
</evidence>
<evidence type="ECO:0000256" key="2">
    <source>
        <dbReference type="ARBA" id="ARBA00010139"/>
    </source>
</evidence>
<comment type="cofactor">
    <cofactor evidence="1">
        <name>FAD</name>
        <dbReference type="ChEBI" id="CHEBI:57692"/>
    </cofactor>
</comment>
<evidence type="ECO:0000256" key="3">
    <source>
        <dbReference type="ARBA" id="ARBA00022630"/>
    </source>
</evidence>
<evidence type="ECO:0000256" key="7">
    <source>
        <dbReference type="SAM" id="MobiDB-lite"/>
    </source>
</evidence>
<keyword evidence="3" id="KW-0285">Flavoprotein</keyword>
<protein>
    <submittedName>
        <fullName evidence="8">Uncharacterized protein</fullName>
    </submittedName>
</protein>
<keyword evidence="5" id="KW-0560">Oxidoreductase</keyword>
<dbReference type="Gene3D" id="3.50.50.60">
    <property type="entry name" value="FAD/NAD(P)-binding domain"/>
    <property type="match status" value="1"/>
</dbReference>
<keyword evidence="4" id="KW-0274">FAD</keyword>